<proteinExistence type="predicted"/>
<protein>
    <submittedName>
        <fullName evidence="3">Uncharacterized protein</fullName>
    </submittedName>
</protein>
<evidence type="ECO:0000313" key="3">
    <source>
        <dbReference type="EMBL" id="MBW73033.1"/>
    </source>
</evidence>
<keyword evidence="2" id="KW-1133">Transmembrane helix</keyword>
<dbReference type="AlphaFoldDB" id="A0A2M4D651"/>
<evidence type="ECO:0000256" key="2">
    <source>
        <dbReference type="SAM" id="Phobius"/>
    </source>
</evidence>
<keyword evidence="2" id="KW-0812">Transmembrane</keyword>
<sequence>METGVAAAASAATASSAAGAASAAGTAATPIADHLRHIRRNGGHRSRRRRYRHHCRTAGVATVRTAAVASTSNVVVVATVVTVVVVVIVRVRIVVVQIRDTFESVFGGIDHMVGGSSTTDTTTDTVHSTFDQQTGGTGTGRTEATGVACGRTAATVATTNTAAAAGAAVDAGRGRLDRRQHAERVRIGRVLRLLHLPAEQFVEHLAGGGPVTAGTEQSAEMLLLRLAKDSPVKTAAHEGRRTRTEVRYRGVTVPWLARVHALPTALLLLLLLLLAAAHAATTTATAVAVAVGRRVRVVLL</sequence>
<keyword evidence="2" id="KW-0472">Membrane</keyword>
<dbReference type="EMBL" id="GGFL01008855">
    <property type="protein sequence ID" value="MBW73033.1"/>
    <property type="molecule type" value="Transcribed_RNA"/>
</dbReference>
<organism evidence="3">
    <name type="scientific">Anopheles darlingi</name>
    <name type="common">Mosquito</name>
    <dbReference type="NCBI Taxonomy" id="43151"/>
    <lineage>
        <taxon>Eukaryota</taxon>
        <taxon>Metazoa</taxon>
        <taxon>Ecdysozoa</taxon>
        <taxon>Arthropoda</taxon>
        <taxon>Hexapoda</taxon>
        <taxon>Insecta</taxon>
        <taxon>Pterygota</taxon>
        <taxon>Neoptera</taxon>
        <taxon>Endopterygota</taxon>
        <taxon>Diptera</taxon>
        <taxon>Nematocera</taxon>
        <taxon>Culicoidea</taxon>
        <taxon>Culicidae</taxon>
        <taxon>Anophelinae</taxon>
        <taxon>Anopheles</taxon>
    </lineage>
</organism>
<feature type="transmembrane region" description="Helical" evidence="2">
    <location>
        <begin position="266"/>
        <end position="291"/>
    </location>
</feature>
<feature type="region of interest" description="Disordered" evidence="1">
    <location>
        <begin position="120"/>
        <end position="143"/>
    </location>
</feature>
<reference evidence="3" key="1">
    <citation type="submission" date="2018-01" db="EMBL/GenBank/DDBJ databases">
        <title>An insight into the sialome of Amazonian anophelines.</title>
        <authorList>
            <person name="Ribeiro J.M."/>
            <person name="Scarpassa V."/>
            <person name="Calvo E."/>
        </authorList>
    </citation>
    <scope>NUCLEOTIDE SEQUENCE</scope>
</reference>
<name>A0A2M4D651_ANODA</name>
<evidence type="ECO:0000256" key="1">
    <source>
        <dbReference type="SAM" id="MobiDB-lite"/>
    </source>
</evidence>
<accession>A0A2M4D651</accession>
<feature type="transmembrane region" description="Helical" evidence="2">
    <location>
        <begin position="66"/>
        <end position="89"/>
    </location>
</feature>